<feature type="transmembrane region" description="Helical" evidence="7">
    <location>
        <begin position="141"/>
        <end position="160"/>
    </location>
</feature>
<evidence type="ECO:0000256" key="3">
    <source>
        <dbReference type="ARBA" id="ARBA00022692"/>
    </source>
</evidence>
<proteinExistence type="inferred from homology"/>
<organism evidence="8 9">
    <name type="scientific">Paraglomus occultum</name>
    <dbReference type="NCBI Taxonomy" id="144539"/>
    <lineage>
        <taxon>Eukaryota</taxon>
        <taxon>Fungi</taxon>
        <taxon>Fungi incertae sedis</taxon>
        <taxon>Mucoromycota</taxon>
        <taxon>Glomeromycotina</taxon>
        <taxon>Glomeromycetes</taxon>
        <taxon>Paraglomerales</taxon>
        <taxon>Paraglomeraceae</taxon>
        <taxon>Paraglomus</taxon>
    </lineage>
</organism>
<comment type="caution">
    <text evidence="8">The sequence shown here is derived from an EMBL/GenBank/DDBJ whole genome shotgun (WGS) entry which is preliminary data.</text>
</comment>
<evidence type="ECO:0000256" key="6">
    <source>
        <dbReference type="ARBA" id="ARBA00023136"/>
    </source>
</evidence>
<evidence type="ECO:0000313" key="9">
    <source>
        <dbReference type="Proteomes" id="UP000789572"/>
    </source>
</evidence>
<keyword evidence="9" id="KW-1185">Reference proteome</keyword>
<evidence type="ECO:0000256" key="4">
    <source>
        <dbReference type="ARBA" id="ARBA00022824"/>
    </source>
</evidence>
<dbReference type="PANTHER" id="PTHR42650">
    <property type="entry name" value="TAIL-ANCHORED PROTEIN INSERTION RECEPTOR WRB"/>
    <property type="match status" value="1"/>
</dbReference>
<evidence type="ECO:0000256" key="2">
    <source>
        <dbReference type="ARBA" id="ARBA00010799"/>
    </source>
</evidence>
<evidence type="ECO:0000256" key="7">
    <source>
        <dbReference type="SAM" id="Phobius"/>
    </source>
</evidence>
<dbReference type="PANTHER" id="PTHR42650:SF1">
    <property type="entry name" value="GUIDED ENTRY OF TAIL-ANCHORED PROTEINS FACTOR 1"/>
    <property type="match status" value="1"/>
</dbReference>
<dbReference type="Proteomes" id="UP000789572">
    <property type="component" value="Unassembled WGS sequence"/>
</dbReference>
<dbReference type="GO" id="GO:0043495">
    <property type="term" value="F:protein-membrane adaptor activity"/>
    <property type="evidence" value="ECO:0007669"/>
    <property type="project" value="TreeGrafter"/>
</dbReference>
<dbReference type="GO" id="GO:0005789">
    <property type="term" value="C:endoplasmic reticulum membrane"/>
    <property type="evidence" value="ECO:0007669"/>
    <property type="project" value="UniProtKB-SubCell"/>
</dbReference>
<dbReference type="Pfam" id="PF04420">
    <property type="entry name" value="CHD5"/>
    <property type="match status" value="1"/>
</dbReference>
<dbReference type="EMBL" id="CAJVPJ010001065">
    <property type="protein sequence ID" value="CAG8573667.1"/>
    <property type="molecule type" value="Genomic_DNA"/>
</dbReference>
<keyword evidence="5 7" id="KW-1133">Transmembrane helix</keyword>
<protein>
    <submittedName>
        <fullName evidence="8">9577_t:CDS:1</fullName>
    </submittedName>
</protein>
<keyword evidence="4" id="KW-0256">Endoplasmic reticulum</keyword>
<reference evidence="8" key="1">
    <citation type="submission" date="2021-06" db="EMBL/GenBank/DDBJ databases">
        <authorList>
            <person name="Kallberg Y."/>
            <person name="Tangrot J."/>
            <person name="Rosling A."/>
        </authorList>
    </citation>
    <scope>NUCLEOTIDE SEQUENCE</scope>
    <source>
        <strain evidence="8">IA702</strain>
    </source>
</reference>
<dbReference type="InterPro" id="IPR028945">
    <property type="entry name" value="Get1"/>
</dbReference>
<accession>A0A9N9BQE1</accession>
<dbReference type="AlphaFoldDB" id="A0A9N9BQE1"/>
<evidence type="ECO:0000313" key="8">
    <source>
        <dbReference type="EMBL" id="CAG8573667.1"/>
    </source>
</evidence>
<dbReference type="OrthoDB" id="69461at2759"/>
<evidence type="ECO:0000256" key="5">
    <source>
        <dbReference type="ARBA" id="ARBA00022989"/>
    </source>
</evidence>
<keyword evidence="6 7" id="KW-0472">Membrane</keyword>
<feature type="transmembrane region" description="Helical" evidence="7">
    <location>
        <begin position="24"/>
        <end position="42"/>
    </location>
</feature>
<name>A0A9N9BQE1_9GLOM</name>
<comment type="subcellular location">
    <subcellularLocation>
        <location evidence="1">Endoplasmic reticulum membrane</location>
        <topology evidence="1">Multi-pass membrane protein</topology>
    </subcellularLocation>
</comment>
<evidence type="ECO:0000256" key="1">
    <source>
        <dbReference type="ARBA" id="ARBA00004477"/>
    </source>
</evidence>
<comment type="similarity">
    <text evidence="2">Belongs to the WRB/GET1 family.</text>
</comment>
<keyword evidence="3 7" id="KW-0812">Transmembrane</keyword>
<dbReference type="InterPro" id="IPR029012">
    <property type="entry name" value="Helix_hairpin_bin_sf"/>
</dbReference>
<sequence length="190" mass="22158">MALALFIVFLVVFTELIPYIGYKAVASWAYGIYLNLFKADVIHKQRRLKREILHVKHELARTSSQDQFAKWARLRRKLDGKMSDLDKIRKALGYMKTGFELKFTTFLWLSMFIVPTLLFIYCWSIPVFYLPNGWFGPATMFFTLPFAPSGSVGVLAWYFVCRHVIRKIVTTKRNTIMLYNYYIPGKSNGG</sequence>
<dbReference type="GO" id="GO:0043529">
    <property type="term" value="C:GET complex"/>
    <property type="evidence" value="ECO:0007669"/>
    <property type="project" value="TreeGrafter"/>
</dbReference>
<gene>
    <name evidence="8" type="ORF">POCULU_LOCUS6124</name>
</gene>
<dbReference type="Gene3D" id="1.10.287.660">
    <property type="entry name" value="Helix hairpin bin"/>
    <property type="match status" value="1"/>
</dbReference>
<feature type="transmembrane region" description="Helical" evidence="7">
    <location>
        <begin position="105"/>
        <end position="129"/>
    </location>
</feature>
<dbReference type="GO" id="GO:0071816">
    <property type="term" value="P:tail-anchored membrane protein insertion into ER membrane"/>
    <property type="evidence" value="ECO:0007669"/>
    <property type="project" value="InterPro"/>
</dbReference>